<keyword evidence="2" id="KW-0472">Membrane</keyword>
<keyword evidence="4" id="KW-1185">Reference proteome</keyword>
<name>A0ABU5JJU0_9ACTN</name>
<comment type="caution">
    <text evidence="3">The sequence shown here is derived from an EMBL/GenBank/DDBJ whole genome shotgun (WGS) entry which is preliminary data.</text>
</comment>
<feature type="transmembrane region" description="Helical" evidence="2">
    <location>
        <begin position="155"/>
        <end position="174"/>
    </location>
</feature>
<feature type="transmembrane region" description="Helical" evidence="2">
    <location>
        <begin position="31"/>
        <end position="59"/>
    </location>
</feature>
<dbReference type="EMBL" id="JAXOTQ010000037">
    <property type="protein sequence ID" value="MDZ5492885.1"/>
    <property type="molecule type" value="Genomic_DNA"/>
</dbReference>
<feature type="transmembrane region" description="Helical" evidence="2">
    <location>
        <begin position="382"/>
        <end position="403"/>
    </location>
</feature>
<reference evidence="3 4" key="1">
    <citation type="submission" date="2023-12" db="EMBL/GenBank/DDBJ databases">
        <title>Micromonospora sp. nov., isolated from Atacama Desert.</title>
        <authorList>
            <person name="Carro L."/>
            <person name="Golinska P."/>
            <person name="Klenk H.-P."/>
            <person name="Goodfellow M."/>
        </authorList>
    </citation>
    <scope>NUCLEOTIDE SEQUENCE [LARGE SCALE GENOMIC DNA]</scope>
    <source>
        <strain evidence="3 4">4G53</strain>
    </source>
</reference>
<evidence type="ECO:0008006" key="5">
    <source>
        <dbReference type="Google" id="ProtNLM"/>
    </source>
</evidence>
<feature type="region of interest" description="Disordered" evidence="1">
    <location>
        <begin position="487"/>
        <end position="528"/>
    </location>
</feature>
<evidence type="ECO:0000313" key="3">
    <source>
        <dbReference type="EMBL" id="MDZ5492885.1"/>
    </source>
</evidence>
<feature type="transmembrane region" description="Helical" evidence="2">
    <location>
        <begin position="236"/>
        <end position="253"/>
    </location>
</feature>
<keyword evidence="2" id="KW-0812">Transmembrane</keyword>
<keyword evidence="2" id="KW-1133">Transmembrane helix</keyword>
<gene>
    <name evidence="3" type="ORF">U2F25_26010</name>
</gene>
<protein>
    <recommendedName>
        <fullName evidence="5">O-antigen ligase domain-containing protein</fullName>
    </recommendedName>
</protein>
<feature type="transmembrane region" description="Helical" evidence="2">
    <location>
        <begin position="129"/>
        <end position="149"/>
    </location>
</feature>
<evidence type="ECO:0000256" key="2">
    <source>
        <dbReference type="SAM" id="Phobius"/>
    </source>
</evidence>
<evidence type="ECO:0000313" key="4">
    <source>
        <dbReference type="Proteomes" id="UP001290101"/>
    </source>
</evidence>
<dbReference type="RefSeq" id="WP_322442570.1">
    <property type="nucleotide sequence ID" value="NZ_JAXOTQ010000037.1"/>
</dbReference>
<feature type="transmembrane region" description="Helical" evidence="2">
    <location>
        <begin position="308"/>
        <end position="328"/>
    </location>
</feature>
<feature type="transmembrane region" description="Helical" evidence="2">
    <location>
        <begin position="98"/>
        <end position="117"/>
    </location>
</feature>
<feature type="transmembrane region" description="Helical" evidence="2">
    <location>
        <begin position="66"/>
        <end position="83"/>
    </location>
</feature>
<dbReference type="InterPro" id="IPR006311">
    <property type="entry name" value="TAT_signal"/>
</dbReference>
<accession>A0ABU5JJU0</accession>
<feature type="transmembrane region" description="Helical" evidence="2">
    <location>
        <begin position="415"/>
        <end position="435"/>
    </location>
</feature>
<feature type="transmembrane region" description="Helical" evidence="2">
    <location>
        <begin position="265"/>
        <end position="296"/>
    </location>
</feature>
<organism evidence="3 4">
    <name type="scientific">Micromonospora sicca</name>
    <dbReference type="NCBI Taxonomy" id="2202420"/>
    <lineage>
        <taxon>Bacteria</taxon>
        <taxon>Bacillati</taxon>
        <taxon>Actinomycetota</taxon>
        <taxon>Actinomycetes</taxon>
        <taxon>Micromonosporales</taxon>
        <taxon>Micromonosporaceae</taxon>
        <taxon>Micromonospora</taxon>
    </lineage>
</organism>
<dbReference type="PROSITE" id="PS51318">
    <property type="entry name" value="TAT"/>
    <property type="match status" value="1"/>
</dbReference>
<evidence type="ECO:0000256" key="1">
    <source>
        <dbReference type="SAM" id="MobiDB-lite"/>
    </source>
</evidence>
<dbReference type="Proteomes" id="UP001290101">
    <property type="component" value="Unassembled WGS sequence"/>
</dbReference>
<feature type="transmembrane region" description="Helical" evidence="2">
    <location>
        <begin position="181"/>
        <end position="201"/>
    </location>
</feature>
<proteinExistence type="predicted"/>
<sequence>MTTTESPARRGLSTLSARVTRPSRRQVLGGALLLAAALACLLAGLSPLLPILLTLLAAVAVRPVPGLGYVLVVLNAPLGLWFVGVEGLVGDAFGGRDYALGLSAAVVAGVLFALTVFRHRWSRRQLAGAAAALLVVAVWSLIGFAHHGVAQTLVGVRLTVLPVLLLVVLCSLTLRQVVPLMTVLAWVLVANAVASVGELIVGPARLVRWGFEENTAVRYIGDTFRVPGLTSFNAELGILAGAYLLGYVALWLTRGARPTRWAWHAGALAGVLCLALSTSRSGALLVAGGVVAAVVLNRSGGAAGRRRARILGLAVVACVAAGFVAVGATGARSLFQRFDVWAQLLGTDLPIWGLGLGGVGAATTSRVTSGPQVFVDNYFVSVALQFGPVLGVALVAAFGYALWRLCRRSAERPTSVLFIALLAGLACSFLVIEAWEYPGAMMCLGVFLAYGRCLDAAGLPDVPAPEPPAGVWVPAAPSDGVPPIVWVAAPRPTGKPPADASPATPPVVSRQAEGPPASDAAPAERPTA</sequence>